<gene>
    <name evidence="1" type="ORF">F8O05_01615</name>
</gene>
<organism evidence="1 2">
    <name type="scientific">Gulosibacter chungangensis</name>
    <dbReference type="NCBI Taxonomy" id="979746"/>
    <lineage>
        <taxon>Bacteria</taxon>
        <taxon>Bacillati</taxon>
        <taxon>Actinomycetota</taxon>
        <taxon>Actinomycetes</taxon>
        <taxon>Micrococcales</taxon>
        <taxon>Microbacteriaceae</taxon>
        <taxon>Gulosibacter</taxon>
    </lineage>
</organism>
<proteinExistence type="predicted"/>
<evidence type="ECO:0000313" key="2">
    <source>
        <dbReference type="Proteomes" id="UP000433493"/>
    </source>
</evidence>
<dbReference type="EMBL" id="WBKB01000001">
    <property type="protein sequence ID" value="KAB1644985.1"/>
    <property type="molecule type" value="Genomic_DNA"/>
</dbReference>
<accession>A0A7J5BFG6</accession>
<dbReference type="AlphaFoldDB" id="A0A7J5BFG6"/>
<dbReference type="OrthoDB" id="5115786at2"/>
<keyword evidence="2" id="KW-1185">Reference proteome</keyword>
<sequence>MPNSGPATQIREALLTSPYIEEVLVTKVAGSAEEIAVVGVRVSIANVPDLASLPPVIAELRALVRGVVGTDVAVFVEPDTTAPERKNVSTESIVIRSWD</sequence>
<reference evidence="1 2" key="1">
    <citation type="submission" date="2019-09" db="EMBL/GenBank/DDBJ databases">
        <title>Phylogeny of genus Pseudoclavibacter and closely related genus.</title>
        <authorList>
            <person name="Li Y."/>
        </authorList>
    </citation>
    <scope>NUCLEOTIDE SEQUENCE [LARGE SCALE GENOMIC DNA]</scope>
    <source>
        <strain evidence="1 2">KCTC 13959</strain>
    </source>
</reference>
<dbReference type="Proteomes" id="UP000433493">
    <property type="component" value="Unassembled WGS sequence"/>
</dbReference>
<comment type="caution">
    <text evidence="1">The sequence shown here is derived from an EMBL/GenBank/DDBJ whole genome shotgun (WGS) entry which is preliminary data.</text>
</comment>
<name>A0A7J5BFG6_9MICO</name>
<evidence type="ECO:0008006" key="3">
    <source>
        <dbReference type="Google" id="ProtNLM"/>
    </source>
</evidence>
<evidence type="ECO:0000313" key="1">
    <source>
        <dbReference type="EMBL" id="KAB1644985.1"/>
    </source>
</evidence>
<dbReference type="RefSeq" id="WP_158050995.1">
    <property type="nucleotide sequence ID" value="NZ_WBKB01000001.1"/>
</dbReference>
<protein>
    <recommendedName>
        <fullName evidence="3">DUF59 domain-containing protein</fullName>
    </recommendedName>
</protein>